<dbReference type="InterPro" id="IPR057137">
    <property type="entry name" value="CDP1-like_a_solenoid_2"/>
</dbReference>
<dbReference type="Proteomes" id="UP000180235">
    <property type="component" value="Chromosome"/>
</dbReference>
<evidence type="ECO:0000259" key="2">
    <source>
        <dbReference type="Pfam" id="PF13355"/>
    </source>
</evidence>
<dbReference type="KEGG" id="glt:GlitD10_1235"/>
<dbReference type="AlphaFoldDB" id="A0A1J0AC99"/>
<dbReference type="InterPro" id="IPR044685">
    <property type="entry name" value="CPD1-like"/>
</dbReference>
<dbReference type="InterPro" id="IPR025344">
    <property type="entry name" value="CDP1-like_IMS"/>
</dbReference>
<dbReference type="RefSeq" id="WP_157776195.1">
    <property type="nucleotide sequence ID" value="NZ_CP017675.1"/>
</dbReference>
<evidence type="ECO:0000313" key="5">
    <source>
        <dbReference type="EMBL" id="APB33555.1"/>
    </source>
</evidence>
<dbReference type="OrthoDB" id="415891at2"/>
<dbReference type="EMBL" id="CP017675">
    <property type="protein sequence ID" value="APB33555.1"/>
    <property type="molecule type" value="Genomic_DNA"/>
</dbReference>
<organism evidence="5 6">
    <name type="scientific">Gloeomargarita lithophora Alchichica-D10</name>
    <dbReference type="NCBI Taxonomy" id="1188229"/>
    <lineage>
        <taxon>Bacteria</taxon>
        <taxon>Bacillati</taxon>
        <taxon>Cyanobacteriota</taxon>
        <taxon>Cyanophyceae</taxon>
        <taxon>Gloeomargaritales</taxon>
        <taxon>Gloeomargaritaceae</taxon>
        <taxon>Gloeomargarita</taxon>
    </lineage>
</organism>
<keyword evidence="1" id="KW-1133">Transmembrane helix</keyword>
<dbReference type="PANTHER" id="PTHR33925">
    <property type="entry name" value="PLASTID DIVISION PROTEIN CDP1, CHLOROPLASTIC-RELATED"/>
    <property type="match status" value="1"/>
</dbReference>
<sequence length="580" mass="64355">MVRISLDCYRVLGVPSQTALAQLGLVLSQRIQGGVRADYSPLAVAARQRLIEQAYQVLSGIGGTAQPENTEVTEPPVLWVEAEELPGALVLWLEWGEYELILKTGQAACHNGTAPSVYGDIVLTMVLAYLELGREQWQQQHYQRAGVYLEQGQELLHRTGGLFPNLLAELQVDLARLRPYRILELVALPLEDQPGRRLGLELLARMLTERGGIEGTGDPQAGLGVEEGLRFIQQLRPYMTLTEQYEQFGREARRPSAVAAYLAAHGAVGLGVVRHQPQVIREAEGWLRFLHRTQPVPLELAVTTLLLGQTELAMGFLTQYLASPTVDAQVAGVVRSAPDELVGLYRYAQTWLLAEIAPFAREVTPAALDIQSYFADPQVVALLEQWQVPEVGLTPVSRPPQRAVRPQRRGYGWLVTGVVALVTAGGLGWWWQRLPPETLIITLEQPPVPIPSPSPSPTAIDPRAAALETLTAWQKIKAEAFGERHAVDQLGTILVEPALTQWRERAQQSQQEGITEIHTLKRLEIERMQMVNAQELVVEARIEDQVQVQGTDAGNSTYQARYELVKAPQGWRIRKISLLP</sequence>
<evidence type="ECO:0000256" key="1">
    <source>
        <dbReference type="SAM" id="Phobius"/>
    </source>
</evidence>
<dbReference type="STRING" id="1188229.GlitD10_1235"/>
<dbReference type="Pfam" id="PF23468">
    <property type="entry name" value="ARC6"/>
    <property type="match status" value="1"/>
</dbReference>
<feature type="transmembrane region" description="Helical" evidence="1">
    <location>
        <begin position="411"/>
        <end position="431"/>
    </location>
</feature>
<dbReference type="Pfam" id="PF25515">
    <property type="entry name" value="Arm_PDR"/>
    <property type="match status" value="1"/>
</dbReference>
<proteinExistence type="predicted"/>
<keyword evidence="1" id="KW-0472">Membrane</keyword>
<evidence type="ECO:0000313" key="6">
    <source>
        <dbReference type="Proteomes" id="UP000180235"/>
    </source>
</evidence>
<evidence type="ECO:0000259" key="3">
    <source>
        <dbReference type="Pfam" id="PF23468"/>
    </source>
</evidence>
<feature type="domain" description="Plastid division protein CDP1-like 1st alpha solenoid" evidence="4">
    <location>
        <begin position="80"/>
        <end position="222"/>
    </location>
</feature>
<dbReference type="Pfam" id="PF13355">
    <property type="entry name" value="ARC6-like_IMS"/>
    <property type="match status" value="1"/>
</dbReference>
<keyword evidence="1" id="KW-0812">Transmembrane</keyword>
<feature type="domain" description="Plastid division protein CDP1-like 2nd alpha solenoid" evidence="3">
    <location>
        <begin position="238"/>
        <end position="387"/>
    </location>
</feature>
<name>A0A1J0AC99_9CYAN</name>
<feature type="domain" description="Plastid division protein CDP1-like IMS" evidence="2">
    <location>
        <begin position="466"/>
        <end position="574"/>
    </location>
</feature>
<reference evidence="5 6" key="1">
    <citation type="submission" date="2016-10" db="EMBL/GenBank/DDBJ databases">
        <title>Description of Gloeomargarita lithophora gen. nov., sp. nov., a thylakoid-bearing basal-branching cyanobacterium with intracellular carbonates, and proposal for Gloeomargaritales ord. nov.</title>
        <authorList>
            <person name="Moreira D."/>
            <person name="Tavera R."/>
            <person name="Benzerara K."/>
            <person name="Skouri-Panet F."/>
            <person name="Couradeau E."/>
            <person name="Gerard E."/>
            <person name="Loussert C."/>
            <person name="Novelo E."/>
            <person name="Zivanovic Y."/>
            <person name="Lopez-Garcia P."/>
        </authorList>
    </citation>
    <scope>NUCLEOTIDE SEQUENCE [LARGE SCALE GENOMIC DNA]</scope>
    <source>
        <strain evidence="5 6">D10</strain>
    </source>
</reference>
<gene>
    <name evidence="5" type="ORF">GlitD10_1235</name>
</gene>
<dbReference type="InterPro" id="IPR058032">
    <property type="entry name" value="CDP1-like_a_solenoid_1"/>
</dbReference>
<evidence type="ECO:0000259" key="4">
    <source>
        <dbReference type="Pfam" id="PF25515"/>
    </source>
</evidence>
<dbReference type="PANTHER" id="PTHR33925:SF1">
    <property type="entry name" value="PROTEIN ACCUMULATION AND REPLICATION OF CHLOROPLASTS 6, CHLOROPLASTIC"/>
    <property type="match status" value="1"/>
</dbReference>
<keyword evidence="5" id="KW-0346">Stress response</keyword>
<accession>A0A1J0AC99</accession>
<keyword evidence="6" id="KW-1185">Reference proteome</keyword>
<protein>
    <submittedName>
        <fullName evidence="5">Heat shock protein DnaJ-like protein</fullName>
    </submittedName>
</protein>